<comment type="pathway">
    <text evidence="2">Carbohydrate metabolism; galactose metabolism.</text>
</comment>
<reference evidence="9" key="1">
    <citation type="submission" date="2020-10" db="EMBL/GenBank/DDBJ databases">
        <authorList>
            <person name="Kikuchi T."/>
        </authorList>
    </citation>
    <scope>NUCLEOTIDE SEQUENCE</scope>
    <source>
        <strain evidence="9">NKZ352</strain>
    </source>
</reference>
<evidence type="ECO:0000256" key="7">
    <source>
        <dbReference type="ARBA" id="ARBA00032729"/>
    </source>
</evidence>
<dbReference type="CDD" id="cd09019">
    <property type="entry name" value="galactose_mutarotase_like"/>
    <property type="match status" value="1"/>
</dbReference>
<name>A0A8S1GV57_9PELO</name>
<dbReference type="PANTHER" id="PTHR10091:SF0">
    <property type="entry name" value="GALACTOSE MUTAROTASE"/>
    <property type="match status" value="1"/>
</dbReference>
<evidence type="ECO:0000256" key="8">
    <source>
        <dbReference type="ARBA" id="ARBA00045743"/>
    </source>
</evidence>
<dbReference type="Pfam" id="PF01263">
    <property type="entry name" value="Aldose_epim"/>
    <property type="match status" value="1"/>
</dbReference>
<dbReference type="InterPro" id="IPR008183">
    <property type="entry name" value="Aldose_1/G6P_1-epimerase"/>
</dbReference>
<evidence type="ECO:0000256" key="3">
    <source>
        <dbReference type="ARBA" id="ARBA00006206"/>
    </source>
</evidence>
<evidence type="ECO:0000256" key="5">
    <source>
        <dbReference type="ARBA" id="ARBA00023235"/>
    </source>
</evidence>
<dbReference type="AlphaFoldDB" id="A0A8S1GV57"/>
<gene>
    <name evidence="9" type="ORF">CAUJ_LOCUS2492</name>
</gene>
<organism evidence="9 10">
    <name type="scientific">Caenorhabditis auriculariae</name>
    <dbReference type="NCBI Taxonomy" id="2777116"/>
    <lineage>
        <taxon>Eukaryota</taxon>
        <taxon>Metazoa</taxon>
        <taxon>Ecdysozoa</taxon>
        <taxon>Nematoda</taxon>
        <taxon>Chromadorea</taxon>
        <taxon>Rhabditida</taxon>
        <taxon>Rhabditina</taxon>
        <taxon>Rhabditomorpha</taxon>
        <taxon>Rhabditoidea</taxon>
        <taxon>Rhabditidae</taxon>
        <taxon>Peloderinae</taxon>
        <taxon>Caenorhabditis</taxon>
    </lineage>
</organism>
<dbReference type="GO" id="GO:0033499">
    <property type="term" value="P:galactose catabolic process via UDP-galactose, Leloir pathway"/>
    <property type="evidence" value="ECO:0007669"/>
    <property type="project" value="TreeGrafter"/>
</dbReference>
<accession>A0A8S1GV57</accession>
<evidence type="ECO:0000313" key="9">
    <source>
        <dbReference type="EMBL" id="CAD6186573.1"/>
    </source>
</evidence>
<dbReference type="GO" id="GO:0004034">
    <property type="term" value="F:aldose 1-epimerase activity"/>
    <property type="evidence" value="ECO:0007669"/>
    <property type="project" value="UniProtKB-EC"/>
</dbReference>
<evidence type="ECO:0000256" key="4">
    <source>
        <dbReference type="ARBA" id="ARBA00021023"/>
    </source>
</evidence>
<dbReference type="InterPro" id="IPR014718">
    <property type="entry name" value="GH-type_carb-bd"/>
</dbReference>
<dbReference type="GO" id="GO:0006006">
    <property type="term" value="P:glucose metabolic process"/>
    <property type="evidence" value="ECO:0007669"/>
    <property type="project" value="TreeGrafter"/>
</dbReference>
<keyword evidence="10" id="KW-1185">Reference proteome</keyword>
<dbReference type="InterPro" id="IPR047215">
    <property type="entry name" value="Galactose_mutarotase-like"/>
</dbReference>
<dbReference type="GO" id="GO:0030246">
    <property type="term" value="F:carbohydrate binding"/>
    <property type="evidence" value="ECO:0007669"/>
    <property type="project" value="InterPro"/>
</dbReference>
<comment type="similarity">
    <text evidence="3">Belongs to the aldose epimerase family.</text>
</comment>
<dbReference type="PANTHER" id="PTHR10091">
    <property type="entry name" value="ALDOSE-1-EPIMERASE"/>
    <property type="match status" value="1"/>
</dbReference>
<evidence type="ECO:0000256" key="2">
    <source>
        <dbReference type="ARBA" id="ARBA00004947"/>
    </source>
</evidence>
<evidence type="ECO:0000256" key="6">
    <source>
        <dbReference type="ARBA" id="ARBA00023277"/>
    </source>
</evidence>
<keyword evidence="5" id="KW-0413">Isomerase</keyword>
<protein>
    <recommendedName>
        <fullName evidence="4">Galactose mutarotase</fullName>
    </recommendedName>
    <alternativeName>
        <fullName evidence="7">Aldose 1-epimerase</fullName>
    </alternativeName>
</protein>
<evidence type="ECO:0000313" key="10">
    <source>
        <dbReference type="Proteomes" id="UP000835052"/>
    </source>
</evidence>
<dbReference type="Proteomes" id="UP000835052">
    <property type="component" value="Unassembled WGS sequence"/>
</dbReference>
<comment type="caution">
    <text evidence="9">The sequence shown here is derived from an EMBL/GenBank/DDBJ whole genome shotgun (WGS) entry which is preliminary data.</text>
</comment>
<dbReference type="EMBL" id="CAJGYM010000004">
    <property type="protein sequence ID" value="CAD6186573.1"/>
    <property type="molecule type" value="Genomic_DNA"/>
</dbReference>
<dbReference type="SUPFAM" id="SSF74650">
    <property type="entry name" value="Galactose mutarotase-like"/>
    <property type="match status" value="1"/>
</dbReference>
<proteinExistence type="inferred from homology"/>
<dbReference type="Gene3D" id="2.70.98.10">
    <property type="match status" value="1"/>
</dbReference>
<comment type="function">
    <text evidence="8">Mutarotase that catalyzes the interconversion of beta-D-galactose and alpha-D-galactose during galactose metabolism. Beta-D-galactose is metabolized in the liver into glucose 1-phosphate, the primary metabolic fuel, by the action of four enzymes that constitute the Leloir pathway: GALM, GALK1 (galactokinase), GALT (galactose-1-phosphate uridylyltransferase) and GALE (UDP-galactose-4'-epimerase). Involved in the maintenance of the equilibrium between the beta- and alpha-anomers of galactose, therefore ensuring a sufficient supply of the alpha-anomer for GALK1. Also active on D-glucose although shows a preference for galactose over glucose.</text>
</comment>
<evidence type="ECO:0000256" key="1">
    <source>
        <dbReference type="ARBA" id="ARBA00001712"/>
    </source>
</evidence>
<comment type="catalytic activity">
    <reaction evidence="1">
        <text>alpha-D-galactose = beta-D-galactose</text>
        <dbReference type="Rhea" id="RHEA:28675"/>
        <dbReference type="ChEBI" id="CHEBI:27667"/>
        <dbReference type="ChEBI" id="CHEBI:28061"/>
        <dbReference type="EC" id="5.1.3.3"/>
    </reaction>
    <physiologicalReaction direction="right-to-left" evidence="1">
        <dbReference type="Rhea" id="RHEA:28677"/>
    </physiologicalReaction>
</comment>
<keyword evidence="6" id="KW-0119">Carbohydrate metabolism</keyword>
<sequence length="310" mass="34504">MSDFIEIRNDSGLSVFVLPYGATLASIQFPAKDGKPIDLILGFATKEDYEKDTAYIGRTVGRVANRVKNAEFEFQGKKFELEANNPPHSLHGGSKGIAFKEWEVVRHSNKSVSLRVKVDDESDGFPGDAIIEVTYTVNDRNQLVIEHFATCTKPGVLALTNHAYWNLDGSETISDHILEVSASSYLPVDETCCPTGAILTVQNTDFDFRSPKSLASLADENKLIRLDNDLLLDPVNQCSPHCVRLRSDVSGIQLDISTSYPKRRFVWTEQGISIEAQFPSAALNFKNFADVFMEPGRQYCQEVVHTFSCI</sequence>
<dbReference type="OrthoDB" id="274691at2759"/>
<dbReference type="InterPro" id="IPR011013">
    <property type="entry name" value="Gal_mutarotase_sf_dom"/>
</dbReference>